<keyword evidence="4" id="KW-1185">Reference proteome</keyword>
<dbReference type="EMBL" id="RXIC02000023">
    <property type="protein sequence ID" value="KAB1214421.1"/>
    <property type="molecule type" value="Genomic_DNA"/>
</dbReference>
<dbReference type="Proteomes" id="UP000516437">
    <property type="component" value="Chromosome 5"/>
</dbReference>
<organism evidence="3 4">
    <name type="scientific">Morella rubra</name>
    <name type="common">Chinese bayberry</name>
    <dbReference type="NCBI Taxonomy" id="262757"/>
    <lineage>
        <taxon>Eukaryota</taxon>
        <taxon>Viridiplantae</taxon>
        <taxon>Streptophyta</taxon>
        <taxon>Embryophyta</taxon>
        <taxon>Tracheophyta</taxon>
        <taxon>Spermatophyta</taxon>
        <taxon>Magnoliopsida</taxon>
        <taxon>eudicotyledons</taxon>
        <taxon>Gunneridae</taxon>
        <taxon>Pentapetalae</taxon>
        <taxon>rosids</taxon>
        <taxon>fabids</taxon>
        <taxon>Fagales</taxon>
        <taxon>Myricaceae</taxon>
        <taxon>Morella</taxon>
    </lineage>
</organism>
<reference evidence="3 4" key="1">
    <citation type="journal article" date="2019" name="Plant Biotechnol. J.">
        <title>The red bayberry genome and genetic basis of sex determination.</title>
        <authorList>
            <person name="Jia H.M."/>
            <person name="Jia H.J."/>
            <person name="Cai Q.L."/>
            <person name="Wang Y."/>
            <person name="Zhao H.B."/>
            <person name="Yang W.F."/>
            <person name="Wang G.Y."/>
            <person name="Li Y.H."/>
            <person name="Zhan D.L."/>
            <person name="Shen Y.T."/>
            <person name="Niu Q.F."/>
            <person name="Chang L."/>
            <person name="Qiu J."/>
            <person name="Zhao L."/>
            <person name="Xie H.B."/>
            <person name="Fu W.Y."/>
            <person name="Jin J."/>
            <person name="Li X.W."/>
            <person name="Jiao Y."/>
            <person name="Zhou C.C."/>
            <person name="Tu T."/>
            <person name="Chai C.Y."/>
            <person name="Gao J.L."/>
            <person name="Fan L.J."/>
            <person name="van de Weg E."/>
            <person name="Wang J.Y."/>
            <person name="Gao Z.S."/>
        </authorList>
    </citation>
    <scope>NUCLEOTIDE SEQUENCE [LARGE SCALE GENOMIC DNA]</scope>
    <source>
        <tissue evidence="3">Leaves</tissue>
    </source>
</reference>
<feature type="compositionally biased region" description="Polar residues" evidence="1">
    <location>
        <begin position="175"/>
        <end position="186"/>
    </location>
</feature>
<protein>
    <recommendedName>
        <fullName evidence="2">MBD domain-containing protein</fullName>
    </recommendedName>
</protein>
<feature type="domain" description="MBD" evidence="2">
    <location>
        <begin position="16"/>
        <end position="85"/>
    </location>
</feature>
<evidence type="ECO:0000313" key="3">
    <source>
        <dbReference type="EMBL" id="KAB1214421.1"/>
    </source>
</evidence>
<evidence type="ECO:0000256" key="1">
    <source>
        <dbReference type="SAM" id="MobiDB-lite"/>
    </source>
</evidence>
<evidence type="ECO:0000259" key="2">
    <source>
        <dbReference type="PROSITE" id="PS50982"/>
    </source>
</evidence>
<comment type="caution">
    <text evidence="3">The sequence shown here is derived from an EMBL/GenBank/DDBJ whole genome shotgun (WGS) entry which is preliminary data.</text>
</comment>
<dbReference type="PROSITE" id="PS50982">
    <property type="entry name" value="MBD"/>
    <property type="match status" value="1"/>
</dbReference>
<dbReference type="InterPro" id="IPR001739">
    <property type="entry name" value="Methyl_CpG_DNA-bd"/>
</dbReference>
<proteinExistence type="predicted"/>
<name>A0A6A1VNF1_9ROSI</name>
<dbReference type="OrthoDB" id="912322at2759"/>
<dbReference type="AlphaFoldDB" id="A0A6A1VNF1"/>
<accession>A0A6A1VNF1</accession>
<evidence type="ECO:0000313" key="4">
    <source>
        <dbReference type="Proteomes" id="UP000516437"/>
    </source>
</evidence>
<feature type="region of interest" description="Disordered" evidence="1">
    <location>
        <begin position="242"/>
        <end position="265"/>
    </location>
</feature>
<gene>
    <name evidence="3" type="ORF">CJ030_MR5G003231</name>
</gene>
<feature type="region of interest" description="Disordered" evidence="1">
    <location>
        <begin position="156"/>
        <end position="190"/>
    </location>
</feature>
<feature type="region of interest" description="Disordered" evidence="1">
    <location>
        <begin position="110"/>
        <end position="139"/>
    </location>
</feature>
<sequence length="265" mass="28844">MAVQEGDFPVPFEESIMSDQNSSLTIPSGWILRNEIQKDGSTLSYYFCEATGQLFGTYDDLMRYVNYAREAMVSVYSPDFKAKKLKTKAVLLATRGHAIDKGDSQKNLLIRKPRRKHLPIRKAGRKQLPGQNSRSLSVKRSKVLLGRRKHLSGKEIIDLEESTGPEDGAGLSAIPDSQSRQATGTPASPFITAGKEIIDLEESTGAEYGAGLNARSDSLHHWAGGPSPPPFITAGKEIIDLEDSSGAEDSADLREVPKLISTSLA</sequence>
<feature type="compositionally biased region" description="Basic residues" evidence="1">
    <location>
        <begin position="110"/>
        <end position="125"/>
    </location>
</feature>
<dbReference type="GO" id="GO:0003677">
    <property type="term" value="F:DNA binding"/>
    <property type="evidence" value="ECO:0007669"/>
    <property type="project" value="InterPro"/>
</dbReference>